<dbReference type="Pfam" id="PF19432">
    <property type="entry name" value="RME-8_N"/>
    <property type="match status" value="1"/>
</dbReference>
<organism evidence="2 3">
    <name type="scientific">Littorina saxatilis</name>
    <dbReference type="NCBI Taxonomy" id="31220"/>
    <lineage>
        <taxon>Eukaryota</taxon>
        <taxon>Metazoa</taxon>
        <taxon>Spiralia</taxon>
        <taxon>Lophotrochozoa</taxon>
        <taxon>Mollusca</taxon>
        <taxon>Gastropoda</taxon>
        <taxon>Caenogastropoda</taxon>
        <taxon>Littorinimorpha</taxon>
        <taxon>Littorinoidea</taxon>
        <taxon>Littorinidae</taxon>
        <taxon>Littorina</taxon>
    </lineage>
</organism>
<dbReference type="PANTHER" id="PTHR36983:SF2">
    <property type="entry name" value="DNAJ HOMOLOG SUBFAMILY C MEMBER 13"/>
    <property type="match status" value="1"/>
</dbReference>
<feature type="domain" description="DnaJ homologue subfamily C GRV2/DNAJC13 N-terminal" evidence="1">
    <location>
        <begin position="12"/>
        <end position="164"/>
    </location>
</feature>
<dbReference type="PANTHER" id="PTHR36983">
    <property type="entry name" value="DNAJ HOMOLOG SUBFAMILY C MEMBER 13"/>
    <property type="match status" value="1"/>
</dbReference>
<keyword evidence="3" id="KW-1185">Reference proteome</keyword>
<gene>
    <name evidence="2" type="ORF">V1264_011066</name>
</gene>
<evidence type="ECO:0000259" key="1">
    <source>
        <dbReference type="Pfam" id="PF19432"/>
    </source>
</evidence>
<dbReference type="InterPro" id="IPR045802">
    <property type="entry name" value="GRV2/DNAJC13_N"/>
</dbReference>
<proteinExistence type="predicted"/>
<dbReference type="GO" id="GO:0006898">
    <property type="term" value="P:receptor-mediated endocytosis"/>
    <property type="evidence" value="ECO:0007669"/>
    <property type="project" value="TreeGrafter"/>
</dbReference>
<evidence type="ECO:0000313" key="3">
    <source>
        <dbReference type="Proteomes" id="UP001374579"/>
    </source>
</evidence>
<accession>A0AAN9BTU3</accession>
<dbReference type="AlphaFoldDB" id="A0AAN9BTU3"/>
<reference evidence="2 3" key="1">
    <citation type="submission" date="2024-02" db="EMBL/GenBank/DDBJ databases">
        <title>Chromosome-scale genome assembly of the rough periwinkle Littorina saxatilis.</title>
        <authorList>
            <person name="De Jode A."/>
            <person name="Faria R."/>
            <person name="Formenti G."/>
            <person name="Sims Y."/>
            <person name="Smith T.P."/>
            <person name="Tracey A."/>
            <person name="Wood J.M.D."/>
            <person name="Zagrodzka Z.B."/>
            <person name="Johannesson K."/>
            <person name="Butlin R.K."/>
            <person name="Leder E.H."/>
        </authorList>
    </citation>
    <scope>NUCLEOTIDE SEQUENCE [LARGE SCALE GENOMIC DNA]</scope>
    <source>
        <strain evidence="2">Snail1</strain>
        <tissue evidence="2">Muscle</tissue>
    </source>
</reference>
<name>A0AAN9BTU3_9CAEN</name>
<dbReference type="GO" id="GO:2000641">
    <property type="term" value="P:regulation of early endosome to late endosome transport"/>
    <property type="evidence" value="ECO:0007669"/>
    <property type="project" value="InterPro"/>
</dbReference>
<protein>
    <recommendedName>
        <fullName evidence="1">DnaJ homologue subfamily C GRV2/DNAJC13 N-terminal domain-containing protein</fullName>
    </recommendedName>
</protein>
<dbReference type="EMBL" id="JBAMIC010000002">
    <property type="protein sequence ID" value="KAK7111432.1"/>
    <property type="molecule type" value="Genomic_DNA"/>
</dbReference>
<comment type="caution">
    <text evidence="2">The sequence shown here is derived from an EMBL/GenBank/DDBJ whole genome shotgun (WGS) entry which is preliminary data.</text>
</comment>
<dbReference type="InterPro" id="IPR044978">
    <property type="entry name" value="GRV2/DNAJC13"/>
</dbReference>
<dbReference type="GO" id="GO:0007032">
    <property type="term" value="P:endosome organization"/>
    <property type="evidence" value="ECO:0007669"/>
    <property type="project" value="InterPro"/>
</dbReference>
<sequence length="167" mass="19161">MAALKENIDAACYFITKHSWKGKYKRIFSVGTHGITTYNPANMEVTNQWPYSEFVGIIPNVKAPANNEFIITMKKGGKKTESMKFSTDHRADLLTEALKFRNYFADASHAAKRFNAYKYHWSENRVPVILEVNQGSLDQIDPHSNRVLCSYSYKDMEGLSLVREKVK</sequence>
<dbReference type="Proteomes" id="UP001374579">
    <property type="component" value="Unassembled WGS sequence"/>
</dbReference>
<dbReference type="GO" id="GO:0010008">
    <property type="term" value="C:endosome membrane"/>
    <property type="evidence" value="ECO:0007669"/>
    <property type="project" value="TreeGrafter"/>
</dbReference>
<evidence type="ECO:0000313" key="2">
    <source>
        <dbReference type="EMBL" id="KAK7111432.1"/>
    </source>
</evidence>